<comment type="caution">
    <text evidence="1">The sequence shown here is derived from an EMBL/GenBank/DDBJ whole genome shotgun (WGS) entry which is preliminary data.</text>
</comment>
<organism evidence="1 2">
    <name type="scientific">Candidatus Nomurabacteria bacterium RIFCSPHIGHO2_02_FULL_42_24</name>
    <dbReference type="NCBI Taxonomy" id="1801757"/>
    <lineage>
        <taxon>Bacteria</taxon>
        <taxon>Candidatus Nomuraibacteriota</taxon>
    </lineage>
</organism>
<proteinExistence type="predicted"/>
<evidence type="ECO:0000313" key="2">
    <source>
        <dbReference type="Proteomes" id="UP000179880"/>
    </source>
</evidence>
<accession>A0A1F6WLR9</accession>
<name>A0A1F6WLR9_9BACT</name>
<evidence type="ECO:0000313" key="1">
    <source>
        <dbReference type="EMBL" id="OGI82823.1"/>
    </source>
</evidence>
<dbReference type="AlphaFoldDB" id="A0A1F6WLR9"/>
<dbReference type="EMBL" id="MFUH01000002">
    <property type="protein sequence ID" value="OGI82823.1"/>
    <property type="molecule type" value="Genomic_DNA"/>
</dbReference>
<gene>
    <name evidence="1" type="ORF">A3B93_00255</name>
</gene>
<reference evidence="1 2" key="1">
    <citation type="journal article" date="2016" name="Nat. Commun.">
        <title>Thousands of microbial genomes shed light on interconnected biogeochemical processes in an aquifer system.</title>
        <authorList>
            <person name="Anantharaman K."/>
            <person name="Brown C.T."/>
            <person name="Hug L.A."/>
            <person name="Sharon I."/>
            <person name="Castelle C.J."/>
            <person name="Probst A.J."/>
            <person name="Thomas B.C."/>
            <person name="Singh A."/>
            <person name="Wilkins M.J."/>
            <person name="Karaoz U."/>
            <person name="Brodie E.L."/>
            <person name="Williams K.H."/>
            <person name="Hubbard S.S."/>
            <person name="Banfield J.F."/>
        </authorList>
    </citation>
    <scope>NUCLEOTIDE SEQUENCE [LARGE SCALE GENOMIC DNA]</scope>
</reference>
<dbReference type="Proteomes" id="UP000179880">
    <property type="component" value="Unassembled WGS sequence"/>
</dbReference>
<sequence length="276" mass="32301">MFQKKQKIEDLILGVLSNGAENTKSLIEKIKLLRKNTSKQAIYKSLKNLKENEVIIHSKEQVALSSVWLKRLSDFVEKTRLKYQTENSPSVNFIGLKQGEKISYTFKNFEATDMFWAHAFDVLSDITPLTSPIFLYNPHEWFLLARTESETYLFNRLAKIGKKLFLLAGNKTALDLYVSKYFDGKITNYFTTDTKIFQKQNYYVNIFDDFLIEVWLDPKVSEAIDQFYKNIKDFDGAAKKKLLEIIKQTGRNKLVINRNKRKADKIRNKISKFFLS</sequence>
<protein>
    <submittedName>
        <fullName evidence="1">Uncharacterized protein</fullName>
    </submittedName>
</protein>